<keyword evidence="2" id="KW-0548">Nucleotidyltransferase</keyword>
<feature type="non-terminal residue" evidence="4">
    <location>
        <position position="156"/>
    </location>
</feature>
<dbReference type="InterPro" id="IPR029044">
    <property type="entry name" value="Nucleotide-diphossugar_trans"/>
</dbReference>
<organism evidence="4">
    <name type="scientific">marine sediment metagenome</name>
    <dbReference type="NCBI Taxonomy" id="412755"/>
    <lineage>
        <taxon>unclassified sequences</taxon>
        <taxon>metagenomes</taxon>
        <taxon>ecological metagenomes</taxon>
    </lineage>
</organism>
<name>X1J114_9ZZZZ</name>
<dbReference type="SUPFAM" id="SSF53448">
    <property type="entry name" value="Nucleotide-diphospho-sugar transferases"/>
    <property type="match status" value="1"/>
</dbReference>
<proteinExistence type="predicted"/>
<reference evidence="4" key="1">
    <citation type="journal article" date="2014" name="Front. Microbiol.">
        <title>High frequency of phylogenetically diverse reductive dehalogenase-homologous genes in deep subseafloor sedimentary metagenomes.</title>
        <authorList>
            <person name="Kawai M."/>
            <person name="Futagami T."/>
            <person name="Toyoda A."/>
            <person name="Takaki Y."/>
            <person name="Nishi S."/>
            <person name="Hori S."/>
            <person name="Arai W."/>
            <person name="Tsubouchi T."/>
            <person name="Morono Y."/>
            <person name="Uchiyama I."/>
            <person name="Ito T."/>
            <person name="Fujiyama A."/>
            <person name="Inagaki F."/>
            <person name="Takami H."/>
        </authorList>
    </citation>
    <scope>NUCLEOTIDE SEQUENCE</scope>
    <source>
        <strain evidence="4">Expedition CK06-06</strain>
    </source>
</reference>
<accession>X1J114</accession>
<comment type="caution">
    <text evidence="4">The sequence shown here is derived from an EMBL/GenBank/DDBJ whole genome shotgun (WGS) entry which is preliminary data.</text>
</comment>
<evidence type="ECO:0000259" key="3">
    <source>
        <dbReference type="Pfam" id="PF12804"/>
    </source>
</evidence>
<dbReference type="Gene3D" id="3.90.550.10">
    <property type="entry name" value="Spore Coat Polysaccharide Biosynthesis Protein SpsA, Chain A"/>
    <property type="match status" value="1"/>
</dbReference>
<evidence type="ECO:0000313" key="4">
    <source>
        <dbReference type="EMBL" id="GAH88396.1"/>
    </source>
</evidence>
<dbReference type="AlphaFoldDB" id="X1J114"/>
<sequence length="156" mass="17975">MKAIIIAAGMGSRLNPLTNDKPKCMLEFKGKALLQHQIDALRGAGINRIVIVKGYKKEVINYPDLIYYINDNYQNNNILYSLFYAEKEMNDEFIAAYSDIYYGKEIVNRLLDNKEDISIVVDIDWRGYYEGRTEHPIEEAENVIFDANNDVVKIGK</sequence>
<dbReference type="PANTHER" id="PTHR43584:SF8">
    <property type="entry name" value="N-ACETYLMURAMATE ALPHA-1-PHOSPHATE URIDYLYLTRANSFERASE"/>
    <property type="match status" value="1"/>
</dbReference>
<dbReference type="InterPro" id="IPR025877">
    <property type="entry name" value="MobA-like_NTP_Trfase"/>
</dbReference>
<gene>
    <name evidence="4" type="ORF">S03H2_63933</name>
</gene>
<dbReference type="Pfam" id="PF12804">
    <property type="entry name" value="NTP_transf_3"/>
    <property type="match status" value="1"/>
</dbReference>
<evidence type="ECO:0000256" key="2">
    <source>
        <dbReference type="ARBA" id="ARBA00022695"/>
    </source>
</evidence>
<evidence type="ECO:0000256" key="1">
    <source>
        <dbReference type="ARBA" id="ARBA00022679"/>
    </source>
</evidence>
<protein>
    <recommendedName>
        <fullName evidence="3">MobA-like NTP transferase domain-containing protein</fullName>
    </recommendedName>
</protein>
<dbReference type="GO" id="GO:0016779">
    <property type="term" value="F:nucleotidyltransferase activity"/>
    <property type="evidence" value="ECO:0007669"/>
    <property type="project" value="UniProtKB-KW"/>
</dbReference>
<dbReference type="PANTHER" id="PTHR43584">
    <property type="entry name" value="NUCLEOTIDYL TRANSFERASE"/>
    <property type="match status" value="1"/>
</dbReference>
<dbReference type="EMBL" id="BARU01041473">
    <property type="protein sequence ID" value="GAH88396.1"/>
    <property type="molecule type" value="Genomic_DNA"/>
</dbReference>
<feature type="domain" description="MobA-like NTP transferase" evidence="3">
    <location>
        <begin position="3"/>
        <end position="121"/>
    </location>
</feature>
<keyword evidence="1" id="KW-0808">Transferase</keyword>
<dbReference type="InterPro" id="IPR050065">
    <property type="entry name" value="GlmU-like"/>
</dbReference>